<dbReference type="STRING" id="44941.A0A397WDK5"/>
<name>A0A397WDK5_9GLOM</name>
<dbReference type="EMBL" id="QKWP01000012">
    <property type="protein sequence ID" value="RIB30486.1"/>
    <property type="molecule type" value="Genomic_DNA"/>
</dbReference>
<keyword evidence="2" id="KW-1185">Reference proteome</keyword>
<organism evidence="1 2">
    <name type="scientific">Gigaspora rosea</name>
    <dbReference type="NCBI Taxonomy" id="44941"/>
    <lineage>
        <taxon>Eukaryota</taxon>
        <taxon>Fungi</taxon>
        <taxon>Fungi incertae sedis</taxon>
        <taxon>Mucoromycota</taxon>
        <taxon>Glomeromycotina</taxon>
        <taxon>Glomeromycetes</taxon>
        <taxon>Diversisporales</taxon>
        <taxon>Gigasporaceae</taxon>
        <taxon>Gigaspora</taxon>
    </lineage>
</organism>
<sequence length="231" mass="27187">MDNLLTLSFIVKREERLIINSEIKKEEKPQKVVFNSIIQLYHCYFSTISGIFDTTVIYNYPKSYFFELSYSYWNYLVIMTICDHVSETVLNDDDIFESSEAVFDNDEFSEAVFDNDAFFESSASDIHIDIHKNNDEELVNNDSTLFAGNTLGSEFKDYNDDLPLITTFIEIEVGTRFISMPIVVHYIEQYAFQNHFSVYKHKCETFACRKRVLKCDMGRRYNDGLQKSEYY</sequence>
<comment type="caution">
    <text evidence="1">The sequence shown here is derived from an EMBL/GenBank/DDBJ whole genome shotgun (WGS) entry which is preliminary data.</text>
</comment>
<proteinExistence type="predicted"/>
<dbReference type="AlphaFoldDB" id="A0A397WDK5"/>
<dbReference type="Proteomes" id="UP000266673">
    <property type="component" value="Unassembled WGS sequence"/>
</dbReference>
<reference evidence="1 2" key="1">
    <citation type="submission" date="2018-06" db="EMBL/GenBank/DDBJ databases">
        <title>Comparative genomics reveals the genomic features of Rhizophagus irregularis, R. cerebriforme, R. diaphanum and Gigaspora rosea, and their symbiotic lifestyle signature.</title>
        <authorList>
            <person name="Morin E."/>
            <person name="San Clemente H."/>
            <person name="Chen E.C.H."/>
            <person name="De La Providencia I."/>
            <person name="Hainaut M."/>
            <person name="Kuo A."/>
            <person name="Kohler A."/>
            <person name="Murat C."/>
            <person name="Tang N."/>
            <person name="Roy S."/>
            <person name="Loubradou J."/>
            <person name="Henrissat B."/>
            <person name="Grigoriev I.V."/>
            <person name="Corradi N."/>
            <person name="Roux C."/>
            <person name="Martin F.M."/>
        </authorList>
    </citation>
    <scope>NUCLEOTIDE SEQUENCE [LARGE SCALE GENOMIC DNA]</scope>
    <source>
        <strain evidence="1 2">DAOM 194757</strain>
    </source>
</reference>
<evidence type="ECO:0000313" key="2">
    <source>
        <dbReference type="Proteomes" id="UP000266673"/>
    </source>
</evidence>
<protein>
    <submittedName>
        <fullName evidence="1">Uncharacterized protein</fullName>
    </submittedName>
</protein>
<accession>A0A397WDK5</accession>
<gene>
    <name evidence="1" type="ORF">C2G38_2026829</name>
</gene>
<dbReference type="OrthoDB" id="2402705at2759"/>
<evidence type="ECO:0000313" key="1">
    <source>
        <dbReference type="EMBL" id="RIB30486.1"/>
    </source>
</evidence>